<evidence type="ECO:0000313" key="4">
    <source>
        <dbReference type="Proteomes" id="UP000278440"/>
    </source>
</evidence>
<comment type="caution">
    <text evidence="3">The sequence shown here is derived from an EMBL/GenBank/DDBJ whole genome shotgun (WGS) entry which is preliminary data.</text>
</comment>
<dbReference type="Proteomes" id="UP000590811">
    <property type="component" value="Unassembled WGS sequence"/>
</dbReference>
<evidence type="ECO:0000313" key="2">
    <source>
        <dbReference type="EMBL" id="MBB2986092.1"/>
    </source>
</evidence>
<dbReference type="EMBL" id="RBXT01000001">
    <property type="protein sequence ID" value="RKT78855.1"/>
    <property type="molecule type" value="Genomic_DNA"/>
</dbReference>
<organism evidence="3 4">
    <name type="scientific">Terracoccus luteus</name>
    <dbReference type="NCBI Taxonomy" id="53356"/>
    <lineage>
        <taxon>Bacteria</taxon>
        <taxon>Bacillati</taxon>
        <taxon>Actinomycetota</taxon>
        <taxon>Actinomycetes</taxon>
        <taxon>Micrococcales</taxon>
        <taxon>Intrasporangiaceae</taxon>
        <taxon>Terracoccus</taxon>
    </lineage>
</organism>
<dbReference type="Proteomes" id="UP000278440">
    <property type="component" value="Unassembled WGS sequence"/>
</dbReference>
<reference evidence="3 4" key="1">
    <citation type="submission" date="2018-10" db="EMBL/GenBank/DDBJ databases">
        <title>Sequencing the genomes of 1000 actinobacteria strains.</title>
        <authorList>
            <person name="Klenk H.-P."/>
        </authorList>
    </citation>
    <scope>NUCLEOTIDE SEQUENCE [LARGE SCALE GENOMIC DNA]</scope>
    <source>
        <strain evidence="3 4">DSM 44267</strain>
    </source>
</reference>
<feature type="compositionally biased region" description="Acidic residues" evidence="1">
    <location>
        <begin position="50"/>
        <end position="60"/>
    </location>
</feature>
<accession>A0A495Y0B3</accession>
<evidence type="ECO:0000313" key="3">
    <source>
        <dbReference type="EMBL" id="RKT78855.1"/>
    </source>
</evidence>
<feature type="compositionally biased region" description="Acidic residues" evidence="1">
    <location>
        <begin position="26"/>
        <end position="38"/>
    </location>
</feature>
<dbReference type="AlphaFoldDB" id="A0A495Y0B3"/>
<gene>
    <name evidence="3" type="ORF">DFJ68_2309</name>
    <name evidence="2" type="ORF">FHW14_001241</name>
</gene>
<keyword evidence="4" id="KW-1185">Reference proteome</keyword>
<dbReference type="RefSeq" id="WP_121033341.1">
    <property type="nucleotide sequence ID" value="NZ_JACHVT010000002.1"/>
</dbReference>
<name>A0A495Y0B3_9MICO</name>
<reference evidence="2 5" key="2">
    <citation type="submission" date="2020-08" db="EMBL/GenBank/DDBJ databases">
        <title>Genomic Encyclopedia of Type Strains, Phase IV (KMG-V): Genome sequencing to study the core and pangenomes of soil and plant-associated prokaryotes.</title>
        <authorList>
            <person name="Whitman W."/>
        </authorList>
    </citation>
    <scope>NUCLEOTIDE SEQUENCE [LARGE SCALE GENOMIC DNA]</scope>
    <source>
        <strain evidence="2 5">B3ACCR2</strain>
    </source>
</reference>
<evidence type="ECO:0000256" key="1">
    <source>
        <dbReference type="SAM" id="MobiDB-lite"/>
    </source>
</evidence>
<feature type="region of interest" description="Disordered" evidence="1">
    <location>
        <begin position="1"/>
        <end position="60"/>
    </location>
</feature>
<evidence type="ECO:0000313" key="5">
    <source>
        <dbReference type="Proteomes" id="UP000590811"/>
    </source>
</evidence>
<feature type="compositionally biased region" description="Low complexity" evidence="1">
    <location>
        <begin position="1"/>
        <end position="22"/>
    </location>
</feature>
<proteinExistence type="predicted"/>
<dbReference type="EMBL" id="JACHVT010000002">
    <property type="protein sequence ID" value="MBB2986092.1"/>
    <property type="molecule type" value="Genomic_DNA"/>
</dbReference>
<protein>
    <submittedName>
        <fullName evidence="3">Uncharacterized protein</fullName>
    </submittedName>
</protein>
<sequence>MSDPSTPTGPSDQQTDQQSDQPGADDLPEPLQEGDGDGIELTTGEPNTFEPEEDPDAADA</sequence>